<dbReference type="EMBL" id="MLJW01000146">
    <property type="protein sequence ID" value="OIQ96554.1"/>
    <property type="molecule type" value="Genomic_DNA"/>
</dbReference>
<dbReference type="Pfam" id="PF02631">
    <property type="entry name" value="RecX_HTH2"/>
    <property type="match status" value="1"/>
</dbReference>
<dbReference type="HAMAP" id="MF_01114">
    <property type="entry name" value="RecX"/>
    <property type="match status" value="1"/>
</dbReference>
<sequence length="192" mass="20996">MSKPPRRISPSVLENIALHYLDRFDSSAENLRRVLMRRVARAARHHGDDPAEGAALVAALVARFCASGLIDDARFAENRSRSLHRRGRPARAIRQTLAAKGVGDEEIAAALADLAEETGAAGDLAAARHYVRRRRLGPWRPPEERAARRDKDLAALARAGFSWGVAQAALDEGRGEGEDEDEVDLAFPGTFR</sequence>
<dbReference type="GO" id="GO:0006282">
    <property type="term" value="P:regulation of DNA repair"/>
    <property type="evidence" value="ECO:0007669"/>
    <property type="project" value="InterPro"/>
</dbReference>
<accession>A0A1J5RM12</accession>
<evidence type="ECO:0000256" key="3">
    <source>
        <dbReference type="ARBA" id="ARBA00018111"/>
    </source>
</evidence>
<proteinExistence type="inferred from homology"/>
<organism evidence="7">
    <name type="scientific">mine drainage metagenome</name>
    <dbReference type="NCBI Taxonomy" id="410659"/>
    <lineage>
        <taxon>unclassified sequences</taxon>
        <taxon>metagenomes</taxon>
        <taxon>ecological metagenomes</taxon>
    </lineage>
</organism>
<comment type="similarity">
    <text evidence="2">Belongs to the RecX family.</text>
</comment>
<dbReference type="AlphaFoldDB" id="A0A1J5RM12"/>
<evidence type="ECO:0000256" key="4">
    <source>
        <dbReference type="ARBA" id="ARBA00022490"/>
    </source>
</evidence>
<evidence type="ECO:0000256" key="5">
    <source>
        <dbReference type="SAM" id="MobiDB-lite"/>
    </source>
</evidence>
<feature type="region of interest" description="Disordered" evidence="5">
    <location>
        <begin position="170"/>
        <end position="192"/>
    </location>
</feature>
<evidence type="ECO:0000256" key="2">
    <source>
        <dbReference type="ARBA" id="ARBA00009695"/>
    </source>
</evidence>
<dbReference type="Gene3D" id="1.10.10.10">
    <property type="entry name" value="Winged helix-like DNA-binding domain superfamily/Winged helix DNA-binding domain"/>
    <property type="match status" value="1"/>
</dbReference>
<dbReference type="PANTHER" id="PTHR33602:SF1">
    <property type="entry name" value="REGULATORY PROTEIN RECX FAMILY PROTEIN"/>
    <property type="match status" value="1"/>
</dbReference>
<keyword evidence="4" id="KW-0963">Cytoplasm</keyword>
<evidence type="ECO:0000259" key="6">
    <source>
        <dbReference type="Pfam" id="PF02631"/>
    </source>
</evidence>
<dbReference type="PANTHER" id="PTHR33602">
    <property type="entry name" value="REGULATORY PROTEIN RECX FAMILY PROTEIN"/>
    <property type="match status" value="1"/>
</dbReference>
<name>A0A1J5RM12_9ZZZZ</name>
<evidence type="ECO:0000256" key="1">
    <source>
        <dbReference type="ARBA" id="ARBA00004496"/>
    </source>
</evidence>
<comment type="subcellular location">
    <subcellularLocation>
        <location evidence="1">Cytoplasm</location>
    </subcellularLocation>
</comment>
<dbReference type="InterPro" id="IPR036388">
    <property type="entry name" value="WH-like_DNA-bd_sf"/>
</dbReference>
<dbReference type="InterPro" id="IPR053924">
    <property type="entry name" value="RecX_HTH_2nd"/>
</dbReference>
<dbReference type="GO" id="GO:0005737">
    <property type="term" value="C:cytoplasm"/>
    <property type="evidence" value="ECO:0007669"/>
    <property type="project" value="UniProtKB-SubCell"/>
</dbReference>
<reference evidence="7" key="1">
    <citation type="submission" date="2016-10" db="EMBL/GenBank/DDBJ databases">
        <title>Sequence of Gallionella enrichment culture.</title>
        <authorList>
            <person name="Poehlein A."/>
            <person name="Muehling M."/>
            <person name="Daniel R."/>
        </authorList>
    </citation>
    <scope>NUCLEOTIDE SEQUENCE</scope>
</reference>
<dbReference type="InterPro" id="IPR003783">
    <property type="entry name" value="Regulatory_RecX"/>
</dbReference>
<protein>
    <recommendedName>
        <fullName evidence="3">Regulatory protein RecX</fullName>
    </recommendedName>
</protein>
<evidence type="ECO:0000313" key="7">
    <source>
        <dbReference type="EMBL" id="OIQ96554.1"/>
    </source>
</evidence>
<gene>
    <name evidence="7" type="primary">recX_4</name>
    <name evidence="7" type="ORF">GALL_213800</name>
</gene>
<feature type="domain" description="RecX second three-helical" evidence="6">
    <location>
        <begin position="71"/>
        <end position="111"/>
    </location>
</feature>
<comment type="caution">
    <text evidence="7">The sequence shown here is derived from an EMBL/GenBank/DDBJ whole genome shotgun (WGS) entry which is preliminary data.</text>
</comment>